<evidence type="ECO:0000256" key="3">
    <source>
        <dbReference type="ARBA" id="ARBA00025748"/>
    </source>
</evidence>
<feature type="region of interest" description="Disordered" evidence="6">
    <location>
        <begin position="249"/>
        <end position="290"/>
    </location>
</feature>
<organism evidence="8 9">
    <name type="scientific">Phellinidium pouzarii</name>
    <dbReference type="NCBI Taxonomy" id="167371"/>
    <lineage>
        <taxon>Eukaryota</taxon>
        <taxon>Fungi</taxon>
        <taxon>Dikarya</taxon>
        <taxon>Basidiomycota</taxon>
        <taxon>Agaricomycotina</taxon>
        <taxon>Agaricomycetes</taxon>
        <taxon>Hymenochaetales</taxon>
        <taxon>Hymenochaetaceae</taxon>
        <taxon>Phellinidium</taxon>
    </lineage>
</organism>
<feature type="domain" description="Homeobox" evidence="7">
    <location>
        <begin position="175"/>
        <end position="235"/>
    </location>
</feature>
<feature type="DNA-binding region" description="Homeobox" evidence="4">
    <location>
        <begin position="177"/>
        <end position="236"/>
    </location>
</feature>
<dbReference type="PROSITE" id="PS50071">
    <property type="entry name" value="HOMEOBOX_2"/>
    <property type="match status" value="1"/>
</dbReference>
<sequence>MSKASSKSKVSAKLWDKEGNNTDHVQKDHLVGYGTCSTDALRNILSTALRIRSACKTTTCGSYPPFTPNSSPLNIVCELPPPGSIASLLTSSGVPHGVAEKLSGAFLRTAERYRDFVSQEFLKACAKGSFSDDVLRQLSASFNKMYTSKLKIWTQQTLDKSVAFCKHDTPDENSSQGKKTKKDFNHEYVPLLESYFLENQRPSKADKMFLAKKSGMTYRQIVVWFQNKRRRTRSDIQDLKETPRVNLTSHRHVADTHERTSDEHERTDVEDSLDSNHEYAFRSSPNSADNDTVFIRPAPPHAFPVPYPPELGPDVDPFPCRFGDFSKFSEVKWERTPATELKHLEVMNVDTLIASFEKLSISGTLTTIDVERPCLSMDSLSLWKGSGGCVNGPYTTRPLRAPLFSLIRNPTRDPGTILACVFNDHKVAIRDLPHNDASFGPQHHTTSKAGSSSPRFRQSLVMATAANAAISSPSSTSSVLLSHVPAFLQMSAKPKVSRKPSPVGAHSLTQFAPPPSLPSSHPRNHGLPQSSTARSFPGGDRDLPSSLSRVRSRGDSGSITKKLFSDRTPAPQMTAADSPSPSSFSTSSAAFTTSLAATCYDSDDSLPSLLFSSSSSSVSSETHSPIIPVRSVFAESSPSVLDTSSSLMMPRTESPLYDFSPPISPSIDFSFEFSKAYGCTFARTPFVL</sequence>
<keyword evidence="4 5" id="KW-0371">Homeobox</keyword>
<dbReference type="InterPro" id="IPR001356">
    <property type="entry name" value="HD"/>
</dbReference>
<keyword evidence="4 5" id="KW-0238">DNA-binding</keyword>
<dbReference type="PANTHER" id="PTHR24326:SF122">
    <property type="entry name" value="HOMEOBOX-LEUCINE ZIPPER PROTEIN HOX6"/>
    <property type="match status" value="1"/>
</dbReference>
<evidence type="ECO:0000259" key="7">
    <source>
        <dbReference type="PROSITE" id="PS50071"/>
    </source>
</evidence>
<dbReference type="CDD" id="cd00086">
    <property type="entry name" value="homeodomain"/>
    <property type="match status" value="1"/>
</dbReference>
<protein>
    <recommendedName>
        <fullName evidence="7">Homeobox domain-containing protein</fullName>
    </recommendedName>
</protein>
<dbReference type="GO" id="GO:0045893">
    <property type="term" value="P:positive regulation of DNA-templated transcription"/>
    <property type="evidence" value="ECO:0007669"/>
    <property type="project" value="TreeGrafter"/>
</dbReference>
<dbReference type="Pfam" id="PF00046">
    <property type="entry name" value="Homeodomain"/>
    <property type="match status" value="1"/>
</dbReference>
<dbReference type="InterPro" id="IPR009057">
    <property type="entry name" value="Homeodomain-like_sf"/>
</dbReference>
<evidence type="ECO:0000256" key="2">
    <source>
        <dbReference type="ARBA" id="ARBA00023163"/>
    </source>
</evidence>
<feature type="region of interest" description="Disordered" evidence="6">
    <location>
        <begin position="493"/>
        <end position="584"/>
    </location>
</feature>
<evidence type="ECO:0000256" key="1">
    <source>
        <dbReference type="ARBA" id="ARBA00023015"/>
    </source>
</evidence>
<dbReference type="SMART" id="SM00389">
    <property type="entry name" value="HOX"/>
    <property type="match status" value="1"/>
</dbReference>
<dbReference type="Proteomes" id="UP000308199">
    <property type="component" value="Unassembled WGS sequence"/>
</dbReference>
<feature type="region of interest" description="Disordered" evidence="6">
    <location>
        <begin position="433"/>
        <end position="455"/>
    </location>
</feature>
<dbReference type="OrthoDB" id="6159439at2759"/>
<dbReference type="PANTHER" id="PTHR24326">
    <property type="entry name" value="HOMEOBOX-LEUCINE ZIPPER PROTEIN"/>
    <property type="match status" value="1"/>
</dbReference>
<dbReference type="InterPro" id="IPR045224">
    <property type="entry name" value="HDZip_class_I_plant"/>
</dbReference>
<evidence type="ECO:0000256" key="4">
    <source>
        <dbReference type="PROSITE-ProRule" id="PRU00108"/>
    </source>
</evidence>
<gene>
    <name evidence="8" type="ORF">EW145_g7888</name>
</gene>
<evidence type="ECO:0000313" key="8">
    <source>
        <dbReference type="EMBL" id="THG95866.1"/>
    </source>
</evidence>
<dbReference type="AlphaFoldDB" id="A0A4S4KCW6"/>
<evidence type="ECO:0000256" key="6">
    <source>
        <dbReference type="SAM" id="MobiDB-lite"/>
    </source>
</evidence>
<comment type="caution">
    <text evidence="8">The sequence shown here is derived from an EMBL/GenBank/DDBJ whole genome shotgun (WGS) entry which is preliminary data.</text>
</comment>
<dbReference type="GO" id="GO:0043565">
    <property type="term" value="F:sequence-specific DNA binding"/>
    <property type="evidence" value="ECO:0007669"/>
    <property type="project" value="TreeGrafter"/>
</dbReference>
<keyword evidence="9" id="KW-1185">Reference proteome</keyword>
<dbReference type="SUPFAM" id="SSF46689">
    <property type="entry name" value="Homeodomain-like"/>
    <property type="match status" value="1"/>
</dbReference>
<reference evidence="8 9" key="1">
    <citation type="submission" date="2019-02" db="EMBL/GenBank/DDBJ databases">
        <title>Genome sequencing of the rare red list fungi Phellinidium pouzarii.</title>
        <authorList>
            <person name="Buettner E."/>
            <person name="Kellner H."/>
        </authorList>
    </citation>
    <scope>NUCLEOTIDE SEQUENCE [LARGE SCALE GENOMIC DNA]</scope>
    <source>
        <strain evidence="8 9">DSM 108285</strain>
    </source>
</reference>
<dbReference type="GO" id="GO:0005634">
    <property type="term" value="C:nucleus"/>
    <property type="evidence" value="ECO:0007669"/>
    <property type="project" value="UniProtKB-SubCell"/>
</dbReference>
<keyword evidence="4 5" id="KW-0539">Nucleus</keyword>
<proteinExistence type="inferred from homology"/>
<evidence type="ECO:0000256" key="5">
    <source>
        <dbReference type="RuleBase" id="RU000682"/>
    </source>
</evidence>
<feature type="compositionally biased region" description="Polar residues" evidence="6">
    <location>
        <begin position="443"/>
        <end position="455"/>
    </location>
</feature>
<accession>A0A4S4KCW6</accession>
<dbReference type="EMBL" id="SGPK01000929">
    <property type="protein sequence ID" value="THG95866.1"/>
    <property type="molecule type" value="Genomic_DNA"/>
</dbReference>
<evidence type="ECO:0000313" key="9">
    <source>
        <dbReference type="Proteomes" id="UP000308199"/>
    </source>
</evidence>
<keyword evidence="1" id="KW-0805">Transcription regulation</keyword>
<feature type="compositionally biased region" description="Basic and acidic residues" evidence="6">
    <location>
        <begin position="252"/>
        <end position="280"/>
    </location>
</feature>
<feature type="compositionally biased region" description="Low complexity" evidence="6">
    <location>
        <begin position="574"/>
        <end position="584"/>
    </location>
</feature>
<dbReference type="GO" id="GO:0003700">
    <property type="term" value="F:DNA-binding transcription factor activity"/>
    <property type="evidence" value="ECO:0007669"/>
    <property type="project" value="InterPro"/>
</dbReference>
<comment type="subcellular location">
    <subcellularLocation>
        <location evidence="4 5">Nucleus</location>
    </subcellularLocation>
</comment>
<feature type="compositionally biased region" description="Polar residues" evidence="6">
    <location>
        <begin position="545"/>
        <end position="559"/>
    </location>
</feature>
<comment type="similarity">
    <text evidence="3">Belongs to the HD-ZIP homeobox family. Class I subfamily.</text>
</comment>
<keyword evidence="2" id="KW-0804">Transcription</keyword>
<name>A0A4S4KCW6_9AGAM</name>
<dbReference type="Gene3D" id="1.10.10.60">
    <property type="entry name" value="Homeodomain-like"/>
    <property type="match status" value="1"/>
</dbReference>